<evidence type="ECO:0000313" key="4">
    <source>
        <dbReference type="Proteomes" id="UP000198575"/>
    </source>
</evidence>
<dbReference type="Proteomes" id="UP000198575">
    <property type="component" value="Unassembled WGS sequence"/>
</dbReference>
<keyword evidence="1" id="KW-0812">Transmembrane</keyword>
<dbReference type="InterPro" id="IPR025828">
    <property type="entry name" value="Put_sensor_dom"/>
</dbReference>
<evidence type="ECO:0000259" key="2">
    <source>
        <dbReference type="Pfam" id="PF13796"/>
    </source>
</evidence>
<sequence length="303" mass="33596">MSQAIPRTIPEYLDQLRSALRGADPAMIQDALYDAEEHLRAELAEHPELDEAAMLARVATSYGAPDEVAEIYRVKEGEVEQALRPRRRQPVAEKSLLARFFGVAVDPRAYLALFYMVLTLATGIFYFTWVVAGLGMSAGFAILIIGIPFIILFFATVRALSFVEGKIVEAMLGVRMPRRPQAMQPGGSIWQRIGAMFTDPRTWSTLFYMLLMMPLGVLYFCIVTIGFSFAIGLTLAPFVHLFSPYGSGIVMVDGDYVTWSAPLWSLPFVFVGGVLLFFVMLHIVRGIGQLHGQLAKHLLVKAG</sequence>
<dbReference type="RefSeq" id="WP_092406953.1">
    <property type="nucleotide sequence ID" value="NZ_FOVF01000009.1"/>
</dbReference>
<name>A0A1I4XCK3_9GAMM</name>
<dbReference type="OrthoDB" id="6271694at2"/>
<evidence type="ECO:0000256" key="1">
    <source>
        <dbReference type="SAM" id="Phobius"/>
    </source>
</evidence>
<proteinExistence type="predicted"/>
<feature type="transmembrane region" description="Helical" evidence="1">
    <location>
        <begin position="109"/>
        <end position="132"/>
    </location>
</feature>
<dbReference type="Pfam" id="PF22564">
    <property type="entry name" value="HAAS"/>
    <property type="match status" value="1"/>
</dbReference>
<dbReference type="STRING" id="578942.SAMN05216289_10930"/>
<keyword evidence="4" id="KW-1185">Reference proteome</keyword>
<protein>
    <submittedName>
        <fullName evidence="3">Sensor protein</fullName>
    </submittedName>
</protein>
<reference evidence="3 4" key="1">
    <citation type="submission" date="2016-10" db="EMBL/GenBank/DDBJ databases">
        <authorList>
            <person name="de Groot N.N."/>
        </authorList>
    </citation>
    <scope>NUCLEOTIDE SEQUENCE [LARGE SCALE GENOMIC DNA]</scope>
    <source>
        <strain evidence="3 4">CGMCC 1.7659</strain>
    </source>
</reference>
<dbReference type="EMBL" id="FOVF01000009">
    <property type="protein sequence ID" value="SFN23505.1"/>
    <property type="molecule type" value="Genomic_DNA"/>
</dbReference>
<dbReference type="Pfam" id="PF13796">
    <property type="entry name" value="Sensor"/>
    <property type="match status" value="1"/>
</dbReference>
<organism evidence="3 4">
    <name type="scientific">Dokdonella immobilis</name>
    <dbReference type="NCBI Taxonomy" id="578942"/>
    <lineage>
        <taxon>Bacteria</taxon>
        <taxon>Pseudomonadati</taxon>
        <taxon>Pseudomonadota</taxon>
        <taxon>Gammaproteobacteria</taxon>
        <taxon>Lysobacterales</taxon>
        <taxon>Rhodanobacteraceae</taxon>
        <taxon>Dokdonella</taxon>
    </lineage>
</organism>
<feature type="transmembrane region" description="Helical" evidence="1">
    <location>
        <begin position="263"/>
        <end position="284"/>
    </location>
</feature>
<keyword evidence="1" id="KW-1133">Transmembrane helix</keyword>
<gene>
    <name evidence="3" type="ORF">SAMN05216289_10930</name>
</gene>
<dbReference type="AlphaFoldDB" id="A0A1I4XCK3"/>
<evidence type="ECO:0000313" key="3">
    <source>
        <dbReference type="EMBL" id="SFN23505.1"/>
    </source>
</evidence>
<feature type="transmembrane region" description="Helical" evidence="1">
    <location>
        <begin position="138"/>
        <end position="157"/>
    </location>
</feature>
<keyword evidence="1" id="KW-0472">Membrane</keyword>
<feature type="domain" description="Putative sensor" evidence="2">
    <location>
        <begin position="115"/>
        <end position="299"/>
    </location>
</feature>
<accession>A0A1I4XCK3</accession>
<feature type="transmembrane region" description="Helical" evidence="1">
    <location>
        <begin position="217"/>
        <end position="243"/>
    </location>
</feature>